<reference evidence="3" key="1">
    <citation type="submission" date="2016-11" db="UniProtKB">
        <authorList>
            <consortium name="WormBaseParasite"/>
        </authorList>
    </citation>
    <scope>IDENTIFICATION</scope>
</reference>
<dbReference type="Proteomes" id="UP000095283">
    <property type="component" value="Unplaced"/>
</dbReference>
<proteinExistence type="predicted"/>
<evidence type="ECO:0000313" key="2">
    <source>
        <dbReference type="Proteomes" id="UP000095283"/>
    </source>
</evidence>
<name>A0A1I7WV30_HETBA</name>
<protein>
    <submittedName>
        <fullName evidence="3">Uncharacterized protein</fullName>
    </submittedName>
</protein>
<evidence type="ECO:0000313" key="3">
    <source>
        <dbReference type="WBParaSite" id="Hba_09017"/>
    </source>
</evidence>
<dbReference type="AlphaFoldDB" id="A0A1I7WV30"/>
<organism evidence="2 3">
    <name type="scientific">Heterorhabditis bacteriophora</name>
    <name type="common">Entomopathogenic nematode worm</name>
    <dbReference type="NCBI Taxonomy" id="37862"/>
    <lineage>
        <taxon>Eukaryota</taxon>
        <taxon>Metazoa</taxon>
        <taxon>Ecdysozoa</taxon>
        <taxon>Nematoda</taxon>
        <taxon>Chromadorea</taxon>
        <taxon>Rhabditida</taxon>
        <taxon>Rhabditina</taxon>
        <taxon>Rhabditomorpha</taxon>
        <taxon>Strongyloidea</taxon>
        <taxon>Heterorhabditidae</taxon>
        <taxon>Heterorhabditis</taxon>
    </lineage>
</organism>
<evidence type="ECO:0000256" key="1">
    <source>
        <dbReference type="SAM" id="MobiDB-lite"/>
    </source>
</evidence>
<keyword evidence="2" id="KW-1185">Reference proteome</keyword>
<dbReference type="WBParaSite" id="Hba_09017">
    <property type="protein sequence ID" value="Hba_09017"/>
    <property type="gene ID" value="Hba_09017"/>
</dbReference>
<feature type="region of interest" description="Disordered" evidence="1">
    <location>
        <begin position="24"/>
        <end position="50"/>
    </location>
</feature>
<accession>A0A1I7WV30</accession>
<sequence length="50" mass="5323">MPQRKRLAVDAGCMMGLSTGLPSGLIVGQPSQGPSPPIDYEHTCKRGKQQ</sequence>